<evidence type="ECO:0000256" key="1">
    <source>
        <dbReference type="SAM" id="MobiDB-lite"/>
    </source>
</evidence>
<accession>A0A8S9VEX5</accession>
<feature type="compositionally biased region" description="Basic and acidic residues" evidence="1">
    <location>
        <begin position="7"/>
        <end position="24"/>
    </location>
</feature>
<name>A0A8S9VEX5_PHYIN</name>
<proteinExistence type="predicted"/>
<feature type="region of interest" description="Disordered" evidence="1">
    <location>
        <begin position="1"/>
        <end position="24"/>
    </location>
</feature>
<dbReference type="EMBL" id="JAACNO010000105">
    <property type="protein sequence ID" value="KAF4149892.1"/>
    <property type="molecule type" value="Genomic_DNA"/>
</dbReference>
<sequence>MYQLDVDTNKDVRLDDISPSEKEGVITPDQRTMAWEGRLRTRRLRQTECACGSAAQKTSGRKVGRRNGFGTWKDSCHRKQQKVRETITSGRNGRLDLTR</sequence>
<dbReference type="AlphaFoldDB" id="A0A8S9VEX5"/>
<reference evidence="2" key="1">
    <citation type="submission" date="2020-03" db="EMBL/GenBank/DDBJ databases">
        <title>Hybrid Assembly of Korean Phytophthora infestans isolates.</title>
        <authorList>
            <person name="Prokchorchik M."/>
            <person name="Lee Y."/>
            <person name="Seo J."/>
            <person name="Cho J.-H."/>
            <person name="Park Y.-E."/>
            <person name="Jang D.-C."/>
            <person name="Im J.-S."/>
            <person name="Choi J.-G."/>
            <person name="Park H.-J."/>
            <person name="Lee G.-B."/>
            <person name="Lee Y.-G."/>
            <person name="Hong S.-Y."/>
            <person name="Cho K."/>
            <person name="Sohn K.H."/>
        </authorList>
    </citation>
    <scope>NUCLEOTIDE SEQUENCE</scope>
    <source>
        <strain evidence="2">KR_2_A2</strain>
    </source>
</reference>
<feature type="compositionally biased region" description="Basic and acidic residues" evidence="1">
    <location>
        <begin position="74"/>
        <end position="85"/>
    </location>
</feature>
<gene>
    <name evidence="2" type="ORF">GN958_ATG00831</name>
</gene>
<evidence type="ECO:0000313" key="3">
    <source>
        <dbReference type="Proteomes" id="UP000704712"/>
    </source>
</evidence>
<protein>
    <submittedName>
        <fullName evidence="2">Uncharacterized protein</fullName>
    </submittedName>
</protein>
<feature type="region of interest" description="Disordered" evidence="1">
    <location>
        <begin position="57"/>
        <end position="99"/>
    </location>
</feature>
<comment type="caution">
    <text evidence="2">The sequence shown here is derived from an EMBL/GenBank/DDBJ whole genome shotgun (WGS) entry which is preliminary data.</text>
</comment>
<organism evidence="2 3">
    <name type="scientific">Phytophthora infestans</name>
    <name type="common">Potato late blight agent</name>
    <name type="synonym">Botrytis infestans</name>
    <dbReference type="NCBI Taxonomy" id="4787"/>
    <lineage>
        <taxon>Eukaryota</taxon>
        <taxon>Sar</taxon>
        <taxon>Stramenopiles</taxon>
        <taxon>Oomycota</taxon>
        <taxon>Peronosporomycetes</taxon>
        <taxon>Peronosporales</taxon>
        <taxon>Peronosporaceae</taxon>
        <taxon>Phytophthora</taxon>
    </lineage>
</organism>
<evidence type="ECO:0000313" key="2">
    <source>
        <dbReference type="EMBL" id="KAF4149892.1"/>
    </source>
</evidence>
<dbReference type="Proteomes" id="UP000704712">
    <property type="component" value="Unassembled WGS sequence"/>
</dbReference>